<name>A0AAN8LG79_9TELE</name>
<evidence type="ECO:0000313" key="2">
    <source>
        <dbReference type="Proteomes" id="UP001356427"/>
    </source>
</evidence>
<accession>A0AAN8LG79</accession>
<keyword evidence="2" id="KW-1185">Reference proteome</keyword>
<dbReference type="EMBL" id="JAGTTL010000021">
    <property type="protein sequence ID" value="KAK6306070.1"/>
    <property type="molecule type" value="Genomic_DNA"/>
</dbReference>
<reference evidence="1 2" key="1">
    <citation type="submission" date="2021-04" db="EMBL/GenBank/DDBJ databases">
        <authorList>
            <person name="De Guttry C."/>
            <person name="Zahm M."/>
            <person name="Klopp C."/>
            <person name="Cabau C."/>
            <person name="Louis A."/>
            <person name="Berthelot C."/>
            <person name="Parey E."/>
            <person name="Roest Crollius H."/>
            <person name="Montfort J."/>
            <person name="Robinson-Rechavi M."/>
            <person name="Bucao C."/>
            <person name="Bouchez O."/>
            <person name="Gislard M."/>
            <person name="Lluch J."/>
            <person name="Milhes M."/>
            <person name="Lampietro C."/>
            <person name="Lopez Roques C."/>
            <person name="Donnadieu C."/>
            <person name="Braasch I."/>
            <person name="Desvignes T."/>
            <person name="Postlethwait J."/>
            <person name="Bobe J."/>
            <person name="Wedekind C."/>
            <person name="Guiguen Y."/>
        </authorList>
    </citation>
    <scope>NUCLEOTIDE SEQUENCE [LARGE SCALE GENOMIC DNA]</scope>
    <source>
        <strain evidence="1">Cs_M1</strain>
        <tissue evidence="1">Blood</tissue>
    </source>
</reference>
<gene>
    <name evidence="1" type="ORF">J4Q44_G00229950</name>
</gene>
<sequence length="105" mass="11604">MVMSTYLEFMGRVLLQNARFFSSLLTQTAGQYNQQFPPSTLCPPSSLFSPSSLCPPSSLFPPSPLFPPSSLFPPFTLFPPSSLFPPSTLFHPSSPSVRWTSCWVV</sequence>
<protein>
    <submittedName>
        <fullName evidence="1">Uncharacterized protein</fullName>
    </submittedName>
</protein>
<dbReference type="AlphaFoldDB" id="A0AAN8LG79"/>
<comment type="caution">
    <text evidence="1">The sequence shown here is derived from an EMBL/GenBank/DDBJ whole genome shotgun (WGS) entry which is preliminary data.</text>
</comment>
<evidence type="ECO:0000313" key="1">
    <source>
        <dbReference type="EMBL" id="KAK6306070.1"/>
    </source>
</evidence>
<dbReference type="Proteomes" id="UP001356427">
    <property type="component" value="Unassembled WGS sequence"/>
</dbReference>
<organism evidence="1 2">
    <name type="scientific">Coregonus suidteri</name>
    <dbReference type="NCBI Taxonomy" id="861788"/>
    <lineage>
        <taxon>Eukaryota</taxon>
        <taxon>Metazoa</taxon>
        <taxon>Chordata</taxon>
        <taxon>Craniata</taxon>
        <taxon>Vertebrata</taxon>
        <taxon>Euteleostomi</taxon>
        <taxon>Actinopterygii</taxon>
        <taxon>Neopterygii</taxon>
        <taxon>Teleostei</taxon>
        <taxon>Protacanthopterygii</taxon>
        <taxon>Salmoniformes</taxon>
        <taxon>Salmonidae</taxon>
        <taxon>Coregoninae</taxon>
        <taxon>Coregonus</taxon>
    </lineage>
</organism>
<proteinExistence type="predicted"/>